<dbReference type="Gene3D" id="1.10.1040.10">
    <property type="entry name" value="N-(1-d-carboxylethyl)-l-norvaline Dehydrogenase, domain 2"/>
    <property type="match status" value="1"/>
</dbReference>
<dbReference type="RefSeq" id="WP_043056079.1">
    <property type="nucleotide sequence ID" value="NZ_LXEY01000007.1"/>
</dbReference>
<keyword evidence="2" id="KW-0560">Oxidoreductase</keyword>
<evidence type="ECO:0000256" key="1">
    <source>
        <dbReference type="ARBA" id="ARBA00009080"/>
    </source>
</evidence>
<evidence type="ECO:0000256" key="2">
    <source>
        <dbReference type="ARBA" id="ARBA00023002"/>
    </source>
</evidence>
<dbReference type="EMBL" id="LXEY01000007">
    <property type="protein sequence ID" value="OAV62861.1"/>
    <property type="molecule type" value="Genomic_DNA"/>
</dbReference>
<dbReference type="GO" id="GO:0051287">
    <property type="term" value="F:NAD binding"/>
    <property type="evidence" value="ECO:0007669"/>
    <property type="project" value="InterPro"/>
</dbReference>
<evidence type="ECO:0000313" key="8">
    <source>
        <dbReference type="Proteomes" id="UP000078292"/>
    </source>
</evidence>
<comment type="caution">
    <text evidence="7">The sequence shown here is derived from an EMBL/GenBank/DDBJ whole genome shotgun (WGS) entry which is preliminary data.</text>
</comment>
<keyword evidence="8" id="KW-1185">Reference proteome</keyword>
<dbReference type="InterPro" id="IPR015815">
    <property type="entry name" value="HIBADH-related"/>
</dbReference>
<organism evidence="7 8">
    <name type="scientific">Enteractinococcus helveticum</name>
    <dbReference type="NCBI Taxonomy" id="1837282"/>
    <lineage>
        <taxon>Bacteria</taxon>
        <taxon>Bacillati</taxon>
        <taxon>Actinomycetota</taxon>
        <taxon>Actinomycetes</taxon>
        <taxon>Micrococcales</taxon>
        <taxon>Micrococcaceae</taxon>
    </lineage>
</organism>
<evidence type="ECO:0008006" key="9">
    <source>
        <dbReference type="Google" id="ProtNLM"/>
    </source>
</evidence>
<sequence>MKTPTIGVIGAGAMGFPIAENIAKARLSPLVVDANRDTVKTLATLGIRASEQIPDAWDSELIVICVASADQLESVYEALELNGTSRSRIALVLSTVGPEFLAQFASRVAPYGVRVVDCPMTGGVSGAKKGVLKFMCSGSDQDVQKVIDVLDGVIGSFVQVGTEPGQGQSVKLINNLLSSVHLVAAAEAVNLAETLGLDPANLSQILISGAGDSWMMRERYPRMALPAQEREFDTALAIFRKDTELISQTAKHVGAYSPLVHSAAAIFHEAAESAGLSVDDTYVADLYRQKTLNNGGQDA</sequence>
<dbReference type="PANTHER" id="PTHR43060:SF15">
    <property type="entry name" value="3-HYDROXYISOBUTYRATE DEHYDROGENASE-LIKE 1, MITOCHONDRIAL-RELATED"/>
    <property type="match status" value="1"/>
</dbReference>
<evidence type="ECO:0000259" key="5">
    <source>
        <dbReference type="Pfam" id="PF03446"/>
    </source>
</evidence>
<dbReference type="SUPFAM" id="SSF48179">
    <property type="entry name" value="6-phosphogluconate dehydrogenase C-terminal domain-like"/>
    <property type="match status" value="1"/>
</dbReference>
<dbReference type="InterPro" id="IPR013328">
    <property type="entry name" value="6PGD_dom2"/>
</dbReference>
<dbReference type="InterPro" id="IPR008927">
    <property type="entry name" value="6-PGluconate_DH-like_C_sf"/>
</dbReference>
<gene>
    <name evidence="7" type="ORF">A6F49_04160</name>
</gene>
<name>A0A1B7M2R0_9MICC</name>
<proteinExistence type="inferred from homology"/>
<dbReference type="InterPro" id="IPR036291">
    <property type="entry name" value="NAD(P)-bd_dom_sf"/>
</dbReference>
<dbReference type="SUPFAM" id="SSF51735">
    <property type="entry name" value="NAD(P)-binding Rossmann-fold domains"/>
    <property type="match status" value="1"/>
</dbReference>
<dbReference type="InterPro" id="IPR006115">
    <property type="entry name" value="6PGDH_NADP-bd"/>
</dbReference>
<dbReference type="Proteomes" id="UP000078292">
    <property type="component" value="Unassembled WGS sequence"/>
</dbReference>
<accession>A0A1B7M2R0</accession>
<evidence type="ECO:0000256" key="4">
    <source>
        <dbReference type="PIRSR" id="PIRSR000103-1"/>
    </source>
</evidence>
<dbReference type="Pfam" id="PF14833">
    <property type="entry name" value="NAD_binding_11"/>
    <property type="match status" value="1"/>
</dbReference>
<dbReference type="InterPro" id="IPR029154">
    <property type="entry name" value="HIBADH-like_NADP-bd"/>
</dbReference>
<reference evidence="7 8" key="1">
    <citation type="submission" date="2016-04" db="EMBL/GenBank/DDBJ databases">
        <title>First whole genome shotgun sequence of the bacterium Enteractinococcus sp. strain UASWS1574.</title>
        <authorList>
            <person name="Crovadore J."/>
            <person name="Chablais R."/>
            <person name="Lefort F."/>
        </authorList>
    </citation>
    <scope>NUCLEOTIDE SEQUENCE [LARGE SCALE GENOMIC DNA]</scope>
    <source>
        <strain evidence="7 8">UASWS1574</strain>
    </source>
</reference>
<dbReference type="PIRSF" id="PIRSF000103">
    <property type="entry name" value="HIBADH"/>
    <property type="match status" value="1"/>
</dbReference>
<keyword evidence="3" id="KW-0520">NAD</keyword>
<protein>
    <recommendedName>
        <fullName evidence="9">Oxidoreductase</fullName>
    </recommendedName>
</protein>
<evidence type="ECO:0000313" key="7">
    <source>
        <dbReference type="EMBL" id="OAV62861.1"/>
    </source>
</evidence>
<dbReference type="Gene3D" id="3.40.50.720">
    <property type="entry name" value="NAD(P)-binding Rossmann-like Domain"/>
    <property type="match status" value="1"/>
</dbReference>
<feature type="active site" evidence="4">
    <location>
        <position position="171"/>
    </location>
</feature>
<dbReference type="OrthoDB" id="3185659at2"/>
<feature type="domain" description="3-hydroxyisobutyrate dehydrogenase-like NAD-binding" evidence="6">
    <location>
        <begin position="165"/>
        <end position="286"/>
    </location>
</feature>
<comment type="similarity">
    <text evidence="1">Belongs to the HIBADH-related family.</text>
</comment>
<evidence type="ECO:0000259" key="6">
    <source>
        <dbReference type="Pfam" id="PF14833"/>
    </source>
</evidence>
<evidence type="ECO:0000256" key="3">
    <source>
        <dbReference type="ARBA" id="ARBA00023027"/>
    </source>
</evidence>
<dbReference type="STRING" id="1837282.A6F49_04160"/>
<dbReference type="Pfam" id="PF03446">
    <property type="entry name" value="NAD_binding_2"/>
    <property type="match status" value="1"/>
</dbReference>
<dbReference type="PANTHER" id="PTHR43060">
    <property type="entry name" value="3-HYDROXYISOBUTYRATE DEHYDROGENASE-LIKE 1, MITOCHONDRIAL-RELATED"/>
    <property type="match status" value="1"/>
</dbReference>
<feature type="domain" description="6-phosphogluconate dehydrogenase NADP-binding" evidence="5">
    <location>
        <begin position="5"/>
        <end position="153"/>
    </location>
</feature>
<dbReference type="AlphaFoldDB" id="A0A1B7M2R0"/>
<dbReference type="GO" id="GO:0050661">
    <property type="term" value="F:NADP binding"/>
    <property type="evidence" value="ECO:0007669"/>
    <property type="project" value="InterPro"/>
</dbReference>
<dbReference type="GO" id="GO:0016491">
    <property type="term" value="F:oxidoreductase activity"/>
    <property type="evidence" value="ECO:0007669"/>
    <property type="project" value="UniProtKB-KW"/>
</dbReference>